<keyword evidence="4" id="KW-1185">Reference proteome</keyword>
<sequence length="256" mass="27326">MPVETAPGVLARLALGSVLLPPVNMLLLAAVGGVLAWRGRRRLGLSLLVLAALVTYLMATPRVAIWLNAGLEPSEIARVPDVAKTGAIVVLGGGKKPAPEYGGNELTADSSGRLRYAVFLSRQSGVPLLLTGGAPLGGEPEAWVMQRTLTRDYRIEPKWVESEAVNTEGNARLAAAMLRTSGVTHITLVSQAWHLKRAIPLFEAQGLKVLPAPTGFTRYDGGGLVWWLPSGRAMQESHQALREYVGLLYHALGKAS</sequence>
<dbReference type="Proteomes" id="UP000308891">
    <property type="component" value="Unassembled WGS sequence"/>
</dbReference>
<comment type="caution">
    <text evidence="3">The sequence shown here is derived from an EMBL/GenBank/DDBJ whole genome shotgun (WGS) entry which is preliminary data.</text>
</comment>
<keyword evidence="1" id="KW-0472">Membrane</keyword>
<gene>
    <name evidence="3" type="ORF">E5K04_01265</name>
</gene>
<evidence type="ECO:0000313" key="4">
    <source>
        <dbReference type="Proteomes" id="UP000308891"/>
    </source>
</evidence>
<dbReference type="PANTHER" id="PTHR30336">
    <property type="entry name" value="INNER MEMBRANE PROTEIN, PROBABLE PERMEASE"/>
    <property type="match status" value="1"/>
</dbReference>
<feature type="transmembrane region" description="Helical" evidence="1">
    <location>
        <begin position="44"/>
        <end position="67"/>
    </location>
</feature>
<proteinExistence type="predicted"/>
<feature type="domain" description="DUF218" evidence="2">
    <location>
        <begin position="87"/>
        <end position="246"/>
    </location>
</feature>
<dbReference type="Gene3D" id="3.40.50.620">
    <property type="entry name" value="HUPs"/>
    <property type="match status" value="1"/>
</dbReference>
<evidence type="ECO:0000259" key="2">
    <source>
        <dbReference type="Pfam" id="PF02698"/>
    </source>
</evidence>
<dbReference type="RefSeq" id="WP_136551087.1">
    <property type="nucleotide sequence ID" value="NZ_STGJ01000001.1"/>
</dbReference>
<name>A0A4T0V6Y2_9NEIS</name>
<organism evidence="3 4">
    <name type="scientific">Crenobacter intestini</name>
    <dbReference type="NCBI Taxonomy" id="2563443"/>
    <lineage>
        <taxon>Bacteria</taxon>
        <taxon>Pseudomonadati</taxon>
        <taxon>Pseudomonadota</taxon>
        <taxon>Betaproteobacteria</taxon>
        <taxon>Neisseriales</taxon>
        <taxon>Neisseriaceae</taxon>
        <taxon>Crenobacter</taxon>
    </lineage>
</organism>
<dbReference type="EMBL" id="STGJ01000001">
    <property type="protein sequence ID" value="TIC87076.1"/>
    <property type="molecule type" value="Genomic_DNA"/>
</dbReference>
<evidence type="ECO:0000313" key="3">
    <source>
        <dbReference type="EMBL" id="TIC87076.1"/>
    </source>
</evidence>
<keyword evidence="1" id="KW-1133">Transmembrane helix</keyword>
<dbReference type="InterPro" id="IPR003848">
    <property type="entry name" value="DUF218"/>
</dbReference>
<dbReference type="InterPro" id="IPR014729">
    <property type="entry name" value="Rossmann-like_a/b/a_fold"/>
</dbReference>
<evidence type="ECO:0000256" key="1">
    <source>
        <dbReference type="SAM" id="Phobius"/>
    </source>
</evidence>
<accession>A0A4T0V6Y2</accession>
<dbReference type="GO" id="GO:0000270">
    <property type="term" value="P:peptidoglycan metabolic process"/>
    <property type="evidence" value="ECO:0007669"/>
    <property type="project" value="TreeGrafter"/>
</dbReference>
<dbReference type="InterPro" id="IPR051599">
    <property type="entry name" value="Cell_Envelope_Assoc"/>
</dbReference>
<dbReference type="OrthoDB" id="9809813at2"/>
<reference evidence="3 4" key="1">
    <citation type="submission" date="2019-04" db="EMBL/GenBank/DDBJ databases">
        <title>Crenobacter sp. nov.</title>
        <authorList>
            <person name="Shi S."/>
        </authorList>
    </citation>
    <scope>NUCLEOTIDE SEQUENCE [LARGE SCALE GENOMIC DNA]</scope>
    <source>
        <strain evidence="3 4">GY 70310</strain>
    </source>
</reference>
<keyword evidence="1" id="KW-0812">Transmembrane</keyword>
<dbReference type="GO" id="GO:0005886">
    <property type="term" value="C:plasma membrane"/>
    <property type="evidence" value="ECO:0007669"/>
    <property type="project" value="TreeGrafter"/>
</dbReference>
<dbReference type="GO" id="GO:0043164">
    <property type="term" value="P:Gram-negative-bacterium-type cell wall biogenesis"/>
    <property type="evidence" value="ECO:0007669"/>
    <property type="project" value="TreeGrafter"/>
</dbReference>
<dbReference type="CDD" id="cd06259">
    <property type="entry name" value="YdcF-like"/>
    <property type="match status" value="1"/>
</dbReference>
<feature type="transmembrane region" description="Helical" evidence="1">
    <location>
        <begin position="12"/>
        <end position="37"/>
    </location>
</feature>
<dbReference type="AlphaFoldDB" id="A0A4T0V6Y2"/>
<protein>
    <submittedName>
        <fullName evidence="3">YdcF family protein</fullName>
    </submittedName>
</protein>
<dbReference type="PANTHER" id="PTHR30336:SF4">
    <property type="entry name" value="ENVELOPE BIOGENESIS FACTOR ELYC"/>
    <property type="match status" value="1"/>
</dbReference>
<dbReference type="Pfam" id="PF02698">
    <property type="entry name" value="DUF218"/>
    <property type="match status" value="1"/>
</dbReference>